<dbReference type="PANTHER" id="PTHR47234">
    <property type="match status" value="1"/>
</dbReference>
<dbReference type="InterPro" id="IPR012910">
    <property type="entry name" value="Plug_dom"/>
</dbReference>
<dbReference type="InterPro" id="IPR037066">
    <property type="entry name" value="Plug_dom_sf"/>
</dbReference>
<evidence type="ECO:0000313" key="12">
    <source>
        <dbReference type="EMBL" id="GJM60295.1"/>
    </source>
</evidence>
<dbReference type="SUPFAM" id="SSF56935">
    <property type="entry name" value="Porins"/>
    <property type="match status" value="1"/>
</dbReference>
<comment type="similarity">
    <text evidence="8 9">Belongs to the TonB-dependent receptor family.</text>
</comment>
<dbReference type="InterPro" id="IPR008969">
    <property type="entry name" value="CarboxyPept-like_regulatory"/>
</dbReference>
<gene>
    <name evidence="12" type="ORF">PEDI_08470</name>
</gene>
<proteinExistence type="inferred from homology"/>
<evidence type="ECO:0000256" key="9">
    <source>
        <dbReference type="RuleBase" id="RU003357"/>
    </source>
</evidence>
<feature type="domain" description="TonB-dependent receptor-like beta-barrel" evidence="10">
    <location>
        <begin position="346"/>
        <end position="823"/>
    </location>
</feature>
<organism evidence="12 13">
    <name type="scientific">Persicobacter diffluens</name>
    <dbReference type="NCBI Taxonomy" id="981"/>
    <lineage>
        <taxon>Bacteria</taxon>
        <taxon>Pseudomonadati</taxon>
        <taxon>Bacteroidota</taxon>
        <taxon>Cytophagia</taxon>
        <taxon>Cytophagales</taxon>
        <taxon>Persicobacteraceae</taxon>
        <taxon>Persicobacter</taxon>
    </lineage>
</organism>
<evidence type="ECO:0000256" key="2">
    <source>
        <dbReference type="ARBA" id="ARBA00022448"/>
    </source>
</evidence>
<dbReference type="RefSeq" id="WP_338236094.1">
    <property type="nucleotide sequence ID" value="NZ_BQKE01000001.1"/>
</dbReference>
<comment type="caution">
    <text evidence="12">The sequence shown here is derived from an EMBL/GenBank/DDBJ whole genome shotgun (WGS) entry which is preliminary data.</text>
</comment>
<sequence>MKTVQLNVLNSTIIRGTILLLMLCGNVRCWAPVYAQSAQMISGHVVDENGQEMPGVTVMISGTTQGTITNLDGGFELTTALPTNLHFSYVGYADHDLTVSSADQSLQIQLDPTDVKLNDVVILGSRNANRALTETPVPVDIIALDEVTNSTGQMDLSQLLQFAVPSFNSNRQAGSDGSDHIDAATLRGMGPDQVLILVNGKRRHTSSYVNLLGTRGRGAVATDLNTIPVSSIERIEVLRDGAAAQYGSDAIAGVINIVLKKQTGAGSLNAGTGITQEGDGENLMVSGNYGWKAGKDGFVNASVEINKRGMTDRAPEGEMRVIGDADVLNIGTMLNAEFGVSEKTSIYAFGGFNYRDALSGAWGREANDPERNIQEIYPNGFVPYLASEVIDNSLAFGVNSEWKGWKIDLGNAFGYNQSSFDITKTLNASLGPDSPTSFYAGKFQYASNTTNLDLTKFYPSVMEGLNIAFGSAFRVENYQIHQGEEASWKNYGYVDSEGNVKAGGAQGYPGFRPENEVNESRNNIGGYVDVELDLTEKFMIGTAVRAEHYSDFGSTVTGKIVSRYSPVEMLSIRGAVSTGFRAPSLQQAYYNSTYTDFVGGVAQDVVLARNDSEVAKALGIPELKEEQSQNYSLGMTLTPVDGLTITLDGYQINVYDRVVVTGYFDSEDPDVGHILQEQGVDQVAFFTNAVDTKTYGFDFVTTYTTNIGQDKLTASLAVNHNVTEVTAVHTSDQLAGKEDIYFGERERLFYEGSAPKWKGNVMLNYQHNKWSAMIRANYFGQVTLGTWTGDGMVAVYDPKTTTDVSFSYHPTDKWNFTLGGSNIFNVYPDKQDPYETDNGGYWDPVQMGFNGAYWYSKVSFNF</sequence>
<evidence type="ECO:0000256" key="4">
    <source>
        <dbReference type="ARBA" id="ARBA00022692"/>
    </source>
</evidence>
<evidence type="ECO:0000256" key="8">
    <source>
        <dbReference type="PROSITE-ProRule" id="PRU01360"/>
    </source>
</evidence>
<dbReference type="Pfam" id="PF13715">
    <property type="entry name" value="CarbopepD_reg_2"/>
    <property type="match status" value="1"/>
</dbReference>
<dbReference type="GO" id="GO:0009279">
    <property type="term" value="C:cell outer membrane"/>
    <property type="evidence" value="ECO:0007669"/>
    <property type="project" value="UniProtKB-SubCell"/>
</dbReference>
<evidence type="ECO:0000259" key="10">
    <source>
        <dbReference type="Pfam" id="PF00593"/>
    </source>
</evidence>
<dbReference type="SUPFAM" id="SSF49464">
    <property type="entry name" value="Carboxypeptidase regulatory domain-like"/>
    <property type="match status" value="1"/>
</dbReference>
<dbReference type="PROSITE" id="PS52016">
    <property type="entry name" value="TONB_DEPENDENT_REC_3"/>
    <property type="match status" value="1"/>
</dbReference>
<feature type="domain" description="TonB-dependent receptor plug" evidence="11">
    <location>
        <begin position="133"/>
        <end position="254"/>
    </location>
</feature>
<evidence type="ECO:0000256" key="5">
    <source>
        <dbReference type="ARBA" id="ARBA00023077"/>
    </source>
</evidence>
<evidence type="ECO:0000256" key="7">
    <source>
        <dbReference type="ARBA" id="ARBA00023237"/>
    </source>
</evidence>
<evidence type="ECO:0000259" key="11">
    <source>
        <dbReference type="Pfam" id="PF07715"/>
    </source>
</evidence>
<evidence type="ECO:0000256" key="6">
    <source>
        <dbReference type="ARBA" id="ARBA00023136"/>
    </source>
</evidence>
<accession>A0AAN5AID0</accession>
<evidence type="ECO:0000313" key="13">
    <source>
        <dbReference type="Proteomes" id="UP001310022"/>
    </source>
</evidence>
<dbReference type="Gene3D" id="2.170.130.10">
    <property type="entry name" value="TonB-dependent receptor, plug domain"/>
    <property type="match status" value="1"/>
</dbReference>
<dbReference type="InterPro" id="IPR036942">
    <property type="entry name" value="Beta-barrel_TonB_sf"/>
</dbReference>
<keyword evidence="3 8" id="KW-1134">Transmembrane beta strand</keyword>
<dbReference type="Proteomes" id="UP001310022">
    <property type="component" value="Unassembled WGS sequence"/>
</dbReference>
<dbReference type="Gene3D" id="2.40.170.20">
    <property type="entry name" value="TonB-dependent receptor, beta-barrel domain"/>
    <property type="match status" value="1"/>
</dbReference>
<dbReference type="CDD" id="cd01347">
    <property type="entry name" value="ligand_gated_channel"/>
    <property type="match status" value="1"/>
</dbReference>
<keyword evidence="13" id="KW-1185">Reference proteome</keyword>
<keyword evidence="2 8" id="KW-0813">Transport</keyword>
<dbReference type="PANTHER" id="PTHR47234:SF3">
    <property type="entry name" value="SECRETIN_TONB SHORT N-TERMINAL DOMAIN-CONTAINING PROTEIN"/>
    <property type="match status" value="1"/>
</dbReference>
<keyword evidence="4 8" id="KW-0812">Transmembrane</keyword>
<comment type="subcellular location">
    <subcellularLocation>
        <location evidence="1 8">Cell outer membrane</location>
        <topology evidence="1 8">Multi-pass membrane protein</topology>
    </subcellularLocation>
</comment>
<keyword evidence="5 9" id="KW-0798">TonB box</keyword>
<dbReference type="AlphaFoldDB" id="A0AAN5AID0"/>
<dbReference type="InterPro" id="IPR039426">
    <property type="entry name" value="TonB-dep_rcpt-like"/>
</dbReference>
<evidence type="ECO:0000256" key="1">
    <source>
        <dbReference type="ARBA" id="ARBA00004571"/>
    </source>
</evidence>
<keyword evidence="7 8" id="KW-0998">Cell outer membrane</keyword>
<dbReference type="Gene3D" id="2.60.40.1120">
    <property type="entry name" value="Carboxypeptidase-like, regulatory domain"/>
    <property type="match status" value="1"/>
</dbReference>
<protein>
    <submittedName>
        <fullName evidence="12">TonB-dependent receptor</fullName>
    </submittedName>
</protein>
<dbReference type="Pfam" id="PF00593">
    <property type="entry name" value="TonB_dep_Rec_b-barrel"/>
    <property type="match status" value="1"/>
</dbReference>
<keyword evidence="6 8" id="KW-0472">Membrane</keyword>
<dbReference type="EMBL" id="BQKE01000001">
    <property type="protein sequence ID" value="GJM60295.1"/>
    <property type="molecule type" value="Genomic_DNA"/>
</dbReference>
<dbReference type="Pfam" id="PF07715">
    <property type="entry name" value="Plug"/>
    <property type="match status" value="1"/>
</dbReference>
<name>A0AAN5AID0_9BACT</name>
<evidence type="ECO:0000256" key="3">
    <source>
        <dbReference type="ARBA" id="ARBA00022452"/>
    </source>
</evidence>
<reference evidence="12 13" key="1">
    <citation type="submission" date="2021-12" db="EMBL/GenBank/DDBJ databases">
        <title>Genome sequencing of bacteria with rrn-lacking chromosome and rrn-plasmid.</title>
        <authorList>
            <person name="Anda M."/>
            <person name="Iwasaki W."/>
        </authorList>
    </citation>
    <scope>NUCLEOTIDE SEQUENCE [LARGE SCALE GENOMIC DNA]</scope>
    <source>
        <strain evidence="12 13">NBRC 15940</strain>
    </source>
</reference>
<keyword evidence="12" id="KW-0675">Receptor</keyword>
<dbReference type="InterPro" id="IPR000531">
    <property type="entry name" value="Beta-barrel_TonB"/>
</dbReference>